<feature type="domain" description="Bacterial bifunctional deaminase-reductase C-terminal" evidence="1">
    <location>
        <begin position="4"/>
        <end position="144"/>
    </location>
</feature>
<dbReference type="InterPro" id="IPR050765">
    <property type="entry name" value="Riboflavin_Biosynth_HTPR"/>
</dbReference>
<reference evidence="3" key="1">
    <citation type="submission" date="2017-09" db="EMBL/GenBank/DDBJ databases">
        <title>Depth-based differentiation of microbial function through sediment-hosted aquifers and enrichment of novel symbionts in the deep terrestrial subsurface.</title>
        <authorList>
            <person name="Probst A.J."/>
            <person name="Ladd B."/>
            <person name="Jarett J.K."/>
            <person name="Geller-Mcgrath D.E."/>
            <person name="Sieber C.M.K."/>
            <person name="Emerson J.B."/>
            <person name="Anantharaman K."/>
            <person name="Thomas B.C."/>
            <person name="Malmstrom R."/>
            <person name="Stieglmeier M."/>
            <person name="Klingl A."/>
            <person name="Woyke T."/>
            <person name="Ryan C.M."/>
            <person name="Banfield J.F."/>
        </authorList>
    </citation>
    <scope>NUCLEOTIDE SEQUENCE [LARGE SCALE GENOMIC DNA]</scope>
</reference>
<proteinExistence type="predicted"/>
<dbReference type="Proteomes" id="UP000229554">
    <property type="component" value="Unassembled WGS sequence"/>
</dbReference>
<organism evidence="2 3">
    <name type="scientific">Candidatus Roizmanbacteria bacterium CG10_big_fil_rev_8_21_14_0_10_39_6</name>
    <dbReference type="NCBI Taxonomy" id="1974853"/>
    <lineage>
        <taxon>Bacteria</taxon>
        <taxon>Candidatus Roizmaniibacteriota</taxon>
    </lineage>
</organism>
<dbReference type="Pfam" id="PF01872">
    <property type="entry name" value="RibD_C"/>
    <property type="match status" value="1"/>
</dbReference>
<comment type="caution">
    <text evidence="2">The sequence shown here is derived from an EMBL/GenBank/DDBJ whole genome shotgun (WGS) entry which is preliminary data.</text>
</comment>
<dbReference type="Gene3D" id="3.40.430.10">
    <property type="entry name" value="Dihydrofolate Reductase, subunit A"/>
    <property type="match status" value="1"/>
</dbReference>
<accession>A0A2M8KRI7</accession>
<dbReference type="SUPFAM" id="SSF53597">
    <property type="entry name" value="Dihydrofolate reductase-like"/>
    <property type="match status" value="1"/>
</dbReference>
<sequence>MAKPSHNTPWTEEEFESYSNKVKEVGNLIIGKTTFDLMYEKKIFTDLDEPFVVVLTSSEEKPPREKTVYVKTFEDAVKTLRRQGFSSLLVGGGGQTDTAALESGMIEELYVDVEPLVFGEGIPLFSSSETNLKLKLVDTKRIGASGMQLHYQVLK</sequence>
<evidence type="ECO:0000313" key="3">
    <source>
        <dbReference type="Proteomes" id="UP000229554"/>
    </source>
</evidence>
<dbReference type="InterPro" id="IPR024072">
    <property type="entry name" value="DHFR-like_dom_sf"/>
</dbReference>
<protein>
    <recommendedName>
        <fullName evidence="1">Bacterial bifunctional deaminase-reductase C-terminal domain-containing protein</fullName>
    </recommendedName>
</protein>
<evidence type="ECO:0000259" key="1">
    <source>
        <dbReference type="Pfam" id="PF01872"/>
    </source>
</evidence>
<dbReference type="AlphaFoldDB" id="A0A2M8KRI7"/>
<dbReference type="PANTHER" id="PTHR38011:SF11">
    <property type="entry name" value="2,5-DIAMINO-6-RIBOSYLAMINO-4(3H)-PYRIMIDINONE 5'-PHOSPHATE REDUCTASE"/>
    <property type="match status" value="1"/>
</dbReference>
<dbReference type="GO" id="GO:0008703">
    <property type="term" value="F:5-amino-6-(5-phosphoribosylamino)uracil reductase activity"/>
    <property type="evidence" value="ECO:0007669"/>
    <property type="project" value="InterPro"/>
</dbReference>
<dbReference type="InterPro" id="IPR002734">
    <property type="entry name" value="RibDG_C"/>
</dbReference>
<dbReference type="GO" id="GO:0009231">
    <property type="term" value="P:riboflavin biosynthetic process"/>
    <property type="evidence" value="ECO:0007669"/>
    <property type="project" value="InterPro"/>
</dbReference>
<evidence type="ECO:0000313" key="2">
    <source>
        <dbReference type="EMBL" id="PJE62515.1"/>
    </source>
</evidence>
<dbReference type="PANTHER" id="PTHR38011">
    <property type="entry name" value="DIHYDROFOLATE REDUCTASE FAMILY PROTEIN (AFU_ORTHOLOGUE AFUA_8G06820)"/>
    <property type="match status" value="1"/>
</dbReference>
<dbReference type="EMBL" id="PFED01000187">
    <property type="protein sequence ID" value="PJE62515.1"/>
    <property type="molecule type" value="Genomic_DNA"/>
</dbReference>
<name>A0A2M8KRI7_9BACT</name>
<gene>
    <name evidence="2" type="ORF">COU88_04600</name>
</gene>